<comment type="similarity">
    <text evidence="2">Belongs to the FARP (FMRFamide related peptide) family.</text>
</comment>
<feature type="compositionally biased region" description="Acidic residues" evidence="7">
    <location>
        <begin position="99"/>
        <end position="108"/>
    </location>
</feature>
<feature type="chain" id="PRO_5043045287" evidence="8">
    <location>
        <begin position="24"/>
        <end position="131"/>
    </location>
</feature>
<evidence type="ECO:0000256" key="5">
    <source>
        <dbReference type="ARBA" id="ARBA00022815"/>
    </source>
</evidence>
<evidence type="ECO:0000313" key="10">
    <source>
        <dbReference type="Proteomes" id="UP001328107"/>
    </source>
</evidence>
<protein>
    <submittedName>
        <fullName evidence="9">Uncharacterized protein</fullName>
    </submittedName>
</protein>
<evidence type="ECO:0000256" key="6">
    <source>
        <dbReference type="ARBA" id="ARBA00023320"/>
    </source>
</evidence>
<sequence>FQGPSMLIRVATALLFAIPALMAADSEQQTLPSIPEAFCARFPALALCQLRFDLDQAIVELSAIQSQMLKDSADIQPPEAIAKRKSNFVRFGKRSAPEMGEEEEEPEKVEEKRKSNFVRFGKRKSNFVRFG</sequence>
<reference evidence="10" key="1">
    <citation type="submission" date="2022-10" db="EMBL/GenBank/DDBJ databases">
        <title>Genome assembly of Pristionchus species.</title>
        <authorList>
            <person name="Yoshida K."/>
            <person name="Sommer R.J."/>
        </authorList>
    </citation>
    <scope>NUCLEOTIDE SEQUENCE [LARGE SCALE GENOMIC DNA]</scope>
    <source>
        <strain evidence="10">RS5460</strain>
    </source>
</reference>
<keyword evidence="4" id="KW-0165">Cleavage on pair of basic residues</keyword>
<organism evidence="9 10">
    <name type="scientific">Pristionchus mayeri</name>
    <dbReference type="NCBI Taxonomy" id="1317129"/>
    <lineage>
        <taxon>Eukaryota</taxon>
        <taxon>Metazoa</taxon>
        <taxon>Ecdysozoa</taxon>
        <taxon>Nematoda</taxon>
        <taxon>Chromadorea</taxon>
        <taxon>Rhabditida</taxon>
        <taxon>Rhabditina</taxon>
        <taxon>Diplogasteromorpha</taxon>
        <taxon>Diplogasteroidea</taxon>
        <taxon>Neodiplogasteridae</taxon>
        <taxon>Pristionchus</taxon>
    </lineage>
</organism>
<gene>
    <name evidence="9" type="ORF">PMAYCL1PPCAC_15681</name>
</gene>
<dbReference type="AlphaFoldDB" id="A0AAN5CJB2"/>
<evidence type="ECO:0000256" key="7">
    <source>
        <dbReference type="SAM" id="MobiDB-lite"/>
    </source>
</evidence>
<keyword evidence="8" id="KW-0732">Signal</keyword>
<keyword evidence="6" id="KW-0527">Neuropeptide</keyword>
<dbReference type="EMBL" id="BTRK01000004">
    <property type="protein sequence ID" value="GMR45486.1"/>
    <property type="molecule type" value="Genomic_DNA"/>
</dbReference>
<dbReference type="PANTHER" id="PTHR20986:SF13">
    <property type="entry name" value="FMRF-LIKE PEPTIDE"/>
    <property type="match status" value="1"/>
</dbReference>
<accession>A0AAN5CJB2</accession>
<keyword evidence="5" id="KW-0027">Amidation</keyword>
<dbReference type="GO" id="GO:0007218">
    <property type="term" value="P:neuropeptide signaling pathway"/>
    <property type="evidence" value="ECO:0007669"/>
    <property type="project" value="UniProtKB-KW"/>
</dbReference>
<dbReference type="GO" id="GO:0005576">
    <property type="term" value="C:extracellular region"/>
    <property type="evidence" value="ECO:0007669"/>
    <property type="project" value="UniProtKB-SubCell"/>
</dbReference>
<feature type="region of interest" description="Disordered" evidence="7">
    <location>
        <begin position="94"/>
        <end position="113"/>
    </location>
</feature>
<feature type="signal peptide" evidence="8">
    <location>
        <begin position="1"/>
        <end position="23"/>
    </location>
</feature>
<comment type="caution">
    <text evidence="9">The sequence shown here is derived from an EMBL/GenBank/DDBJ whole genome shotgun (WGS) entry which is preliminary data.</text>
</comment>
<comment type="subcellular location">
    <subcellularLocation>
        <location evidence="1">Secreted</location>
    </subcellularLocation>
</comment>
<keyword evidence="10" id="KW-1185">Reference proteome</keyword>
<proteinExistence type="inferred from homology"/>
<keyword evidence="3" id="KW-0964">Secreted</keyword>
<dbReference type="PANTHER" id="PTHR20986">
    <property type="entry name" value="FMRFAMIDE-RELATED PEPTIDES"/>
    <property type="match status" value="1"/>
</dbReference>
<name>A0AAN5CJB2_9BILA</name>
<evidence type="ECO:0000313" key="9">
    <source>
        <dbReference type="EMBL" id="GMR45486.1"/>
    </source>
</evidence>
<evidence type="ECO:0000256" key="8">
    <source>
        <dbReference type="SAM" id="SignalP"/>
    </source>
</evidence>
<dbReference type="Proteomes" id="UP001328107">
    <property type="component" value="Unassembled WGS sequence"/>
</dbReference>
<evidence type="ECO:0000256" key="2">
    <source>
        <dbReference type="ARBA" id="ARBA00006356"/>
    </source>
</evidence>
<evidence type="ECO:0000256" key="1">
    <source>
        <dbReference type="ARBA" id="ARBA00004613"/>
    </source>
</evidence>
<evidence type="ECO:0000256" key="3">
    <source>
        <dbReference type="ARBA" id="ARBA00022525"/>
    </source>
</evidence>
<evidence type="ECO:0000256" key="4">
    <source>
        <dbReference type="ARBA" id="ARBA00022685"/>
    </source>
</evidence>
<dbReference type="InterPro" id="IPR051041">
    <property type="entry name" value="FMRFamide-related_np"/>
</dbReference>
<feature type="non-terminal residue" evidence="9">
    <location>
        <position position="1"/>
    </location>
</feature>